<evidence type="ECO:0000256" key="1">
    <source>
        <dbReference type="SAM" id="MobiDB-lite"/>
    </source>
</evidence>
<keyword evidence="4" id="KW-1185">Reference proteome</keyword>
<dbReference type="SUPFAM" id="SSF52833">
    <property type="entry name" value="Thioredoxin-like"/>
    <property type="match status" value="1"/>
</dbReference>
<dbReference type="AlphaFoldDB" id="A0A2M9D8P3"/>
<accession>A0A2M9D8P3</accession>
<feature type="domain" description="Thioredoxin" evidence="2">
    <location>
        <begin position="79"/>
        <end position="143"/>
    </location>
</feature>
<proteinExistence type="predicted"/>
<dbReference type="Gene3D" id="3.40.30.10">
    <property type="entry name" value="Glutaredoxin"/>
    <property type="match status" value="1"/>
</dbReference>
<dbReference type="Proteomes" id="UP000231742">
    <property type="component" value="Unassembled WGS sequence"/>
</dbReference>
<dbReference type="RefSeq" id="WP_100388643.1">
    <property type="nucleotide sequence ID" value="NZ_BMZU01000001.1"/>
</dbReference>
<feature type="compositionally biased region" description="Polar residues" evidence="1">
    <location>
        <begin position="30"/>
        <end position="45"/>
    </location>
</feature>
<protein>
    <submittedName>
        <fullName evidence="3">Thioredoxin</fullName>
    </submittedName>
</protein>
<comment type="caution">
    <text evidence="3">The sequence shown here is derived from an EMBL/GenBank/DDBJ whole genome shotgun (WGS) entry which is preliminary data.</text>
</comment>
<dbReference type="EMBL" id="PGFH01000001">
    <property type="protein sequence ID" value="PJJ82008.1"/>
    <property type="molecule type" value="Genomic_DNA"/>
</dbReference>
<gene>
    <name evidence="3" type="ORF">CLV85_1194</name>
</gene>
<evidence type="ECO:0000313" key="3">
    <source>
        <dbReference type="EMBL" id="PJJ82008.1"/>
    </source>
</evidence>
<dbReference type="Pfam" id="PF00085">
    <property type="entry name" value="Thioredoxin"/>
    <property type="match status" value="1"/>
</dbReference>
<feature type="region of interest" description="Disordered" evidence="1">
    <location>
        <begin position="30"/>
        <end position="66"/>
    </location>
</feature>
<sequence>MNKRILAVIVALAVIVIAAVSIVAVQNSNDPADTAASTGGSQVSEKSSDADSNVEPDADESAAIANDGGGDYVDYSPSAIADADGRVILFFHATWCPQCVSADGDIKASGVPSGITIVKVDYDTNQDLRAEYGVTQQTTFVEVDSSGAKVQDNFVAYADPTLNAVLTALN</sequence>
<dbReference type="CDD" id="cd02947">
    <property type="entry name" value="TRX_family"/>
    <property type="match status" value="1"/>
</dbReference>
<reference evidence="3 4" key="1">
    <citation type="submission" date="2017-11" db="EMBL/GenBank/DDBJ databases">
        <title>Genomic Encyclopedia of Archaeal and Bacterial Type Strains, Phase II (KMG-II): From Individual Species to Whole Genera.</title>
        <authorList>
            <person name="Goeker M."/>
        </authorList>
    </citation>
    <scope>NUCLEOTIDE SEQUENCE [LARGE SCALE GENOMIC DNA]</scope>
    <source>
        <strain evidence="3 4">DSM 16400</strain>
    </source>
</reference>
<dbReference type="InterPro" id="IPR013766">
    <property type="entry name" value="Thioredoxin_domain"/>
</dbReference>
<organism evidence="3 4">
    <name type="scientific">Salinibacterium amurskyense</name>
    <dbReference type="NCBI Taxonomy" id="205941"/>
    <lineage>
        <taxon>Bacteria</taxon>
        <taxon>Bacillati</taxon>
        <taxon>Actinomycetota</taxon>
        <taxon>Actinomycetes</taxon>
        <taxon>Micrococcales</taxon>
        <taxon>Microbacteriaceae</taxon>
        <taxon>Salinibacterium</taxon>
    </lineage>
</organism>
<evidence type="ECO:0000259" key="2">
    <source>
        <dbReference type="Pfam" id="PF00085"/>
    </source>
</evidence>
<name>A0A2M9D8P3_9MICO</name>
<evidence type="ECO:0000313" key="4">
    <source>
        <dbReference type="Proteomes" id="UP000231742"/>
    </source>
</evidence>
<dbReference type="InterPro" id="IPR036249">
    <property type="entry name" value="Thioredoxin-like_sf"/>
</dbReference>
<dbReference type="OrthoDB" id="9790194at2"/>